<dbReference type="InterPro" id="IPR050219">
    <property type="entry name" value="DnaG_primase"/>
</dbReference>
<keyword evidence="3 12" id="KW-0808">Transferase</keyword>
<evidence type="ECO:0000256" key="1">
    <source>
        <dbReference type="ARBA" id="ARBA00022478"/>
    </source>
</evidence>
<keyword evidence="5 12" id="KW-0235">DNA replication</keyword>
<keyword evidence="9" id="KW-0460">Magnesium</keyword>
<comment type="catalytic activity">
    <reaction evidence="12">
        <text>ssDNA + n NTP = ssDNA/pppN(pN)n-1 hybrid + (n-1) diphosphate.</text>
        <dbReference type="EC" id="2.7.7.101"/>
    </reaction>
</comment>
<dbReference type="CDD" id="cd03364">
    <property type="entry name" value="TOPRIM_DnaG_primases"/>
    <property type="match status" value="1"/>
</dbReference>
<evidence type="ECO:0000256" key="12">
    <source>
        <dbReference type="HAMAP-Rule" id="MF_00974"/>
    </source>
</evidence>
<evidence type="ECO:0000259" key="15">
    <source>
        <dbReference type="PROSITE" id="PS50880"/>
    </source>
</evidence>
<dbReference type="FunFam" id="3.90.580.10:FF:000001">
    <property type="entry name" value="DNA primase"/>
    <property type="match status" value="1"/>
</dbReference>
<dbReference type="STRING" id="679200.HMPREF9333_01872"/>
<dbReference type="HOGENOM" id="CLU_013501_3_2_9"/>
<keyword evidence="10 12" id="KW-0238">DNA-binding</keyword>
<dbReference type="Pfam" id="PF13155">
    <property type="entry name" value="Toprim_2"/>
    <property type="match status" value="1"/>
</dbReference>
<dbReference type="PATRIC" id="fig|679200.3.peg.1978"/>
<sequence>MDVISSYIKIQKRGADYKGLCPFHTEKTPSFSVSPSKQIFHCFGCGKGGNAISFVMQYENYTFTEAFTLLAQRAGISPDNGFIEDEYRRKRDYKNLLLNINREAALFFYNNLKSQKGINALNYLKNRGLTISDITKFGLGFADSSGSSLYSHLKEKGYDDTQLKDSGLVNFNDKGIRDRFWNRIIFPIMAANRGVIGFGGRVMGEGLPKYINSPETGIFDKSRNLYGLNFAKNTKQTFMLVCEGYMDLIALQQAGFINSVATLGTALTQGHALLLKRYVKKVVLTYDSDEAGIKAALRAGSVLRNEGFMVNILDMKPYKDPDEFIKGLGAQEFANRIKEAKNSFLWEINLLKNDFDMSDPQMQTEFYKSIASKLCDFEEGLERDNYIKAICREHVILYDEMKKLVLEIDARRKMGLERMPVKKSDSSSNNNSKTGFLINGSKEAKNDLMRGAFNNKLYEISRRSGTDAEKNADNVVQSRMLKKRAADREFSLLSNQKLLLSCMVNNTFDMFEKILKHITPSDFTNDFYRELAEDIVRMRTDDDVSAALIVNRYAQDEEKQKEASEILINNFNEDTKEEELKKAVSESILKLKLYSLENDCKNTTDINKLQDMMIEQNSLRTRGISL</sequence>
<comment type="cofactor">
    <cofactor evidence="12 13 14">
        <name>Zn(2+)</name>
        <dbReference type="ChEBI" id="CHEBI:29105"/>
    </cofactor>
    <text evidence="12 13 14">Binds 1 zinc ion per monomer.</text>
</comment>
<dbReference type="Gene3D" id="1.10.860.10">
    <property type="entry name" value="DNAb Helicase, Chain A"/>
    <property type="match status" value="1"/>
</dbReference>
<reference evidence="16 17" key="1">
    <citation type="submission" date="2011-08" db="EMBL/GenBank/DDBJ databases">
        <title>The Genome Sequence of Johnsonella ignava ATCC 51276.</title>
        <authorList>
            <consortium name="The Broad Institute Genome Sequencing Platform"/>
            <person name="Earl A."/>
            <person name="Ward D."/>
            <person name="Feldgarden M."/>
            <person name="Gevers D."/>
            <person name="Izard J."/>
            <person name="Blanton J.M."/>
            <person name="Baranova O.V."/>
            <person name="Dewhirst F.E."/>
            <person name="Young S.K."/>
            <person name="Zeng Q."/>
            <person name="Gargeya S."/>
            <person name="Fitzgerald M."/>
            <person name="Haas B."/>
            <person name="Abouelleil A."/>
            <person name="Alvarado L."/>
            <person name="Arachchi H.M."/>
            <person name="Berlin A."/>
            <person name="Brown A."/>
            <person name="Chapman S.B."/>
            <person name="Chen Z."/>
            <person name="Dunbar C."/>
            <person name="Freedman E."/>
            <person name="Gearin G."/>
            <person name="Gellesch M."/>
            <person name="Goldberg J."/>
            <person name="Griggs A."/>
            <person name="Gujja S."/>
            <person name="Heiman D."/>
            <person name="Howarth C."/>
            <person name="Larson L."/>
            <person name="Lui A."/>
            <person name="MacDonald P.J.P."/>
            <person name="Montmayeur A."/>
            <person name="Murphy C."/>
            <person name="Neiman D."/>
            <person name="Pearson M."/>
            <person name="Priest M."/>
            <person name="Roberts A."/>
            <person name="Saif S."/>
            <person name="Shea T."/>
            <person name="Shenoy N."/>
            <person name="Sisk P."/>
            <person name="Stolte C."/>
            <person name="Sykes S."/>
            <person name="Wortman J."/>
            <person name="Nusbaum C."/>
            <person name="Birren B."/>
        </authorList>
    </citation>
    <scope>NUCLEOTIDE SEQUENCE [LARGE SCALE GENOMIC DNA]</scope>
    <source>
        <strain evidence="16 17">ATCC 51276</strain>
    </source>
</reference>
<keyword evidence="17" id="KW-1185">Reference proteome</keyword>
<evidence type="ECO:0000256" key="3">
    <source>
        <dbReference type="ARBA" id="ARBA00022679"/>
    </source>
</evidence>
<dbReference type="Gene3D" id="3.90.580.10">
    <property type="entry name" value="Zinc finger, CHC2-type domain"/>
    <property type="match status" value="1"/>
</dbReference>
<evidence type="ECO:0000313" key="16">
    <source>
        <dbReference type="EMBL" id="EHI55025.1"/>
    </source>
</evidence>
<dbReference type="PIRSF" id="PIRSF002811">
    <property type="entry name" value="DnaG"/>
    <property type="match status" value="1"/>
</dbReference>
<keyword evidence="7 12" id="KW-0863">Zinc-finger</keyword>
<proteinExistence type="inferred from homology"/>
<dbReference type="InterPro" id="IPR006171">
    <property type="entry name" value="TOPRIM_dom"/>
</dbReference>
<dbReference type="AlphaFoldDB" id="G5GJY2"/>
<evidence type="ECO:0000256" key="14">
    <source>
        <dbReference type="PIRSR" id="PIRSR002811-1"/>
    </source>
</evidence>
<dbReference type="InterPro" id="IPR036977">
    <property type="entry name" value="DNA_primase_Znf_CHC2"/>
</dbReference>
<dbReference type="Proteomes" id="UP000003011">
    <property type="component" value="Unassembled WGS sequence"/>
</dbReference>
<dbReference type="InterPro" id="IPR002694">
    <property type="entry name" value="Znf_CHC2"/>
</dbReference>
<dbReference type="InterPro" id="IPR034151">
    <property type="entry name" value="TOPRIM_DnaG_bac"/>
</dbReference>
<dbReference type="PANTHER" id="PTHR30313">
    <property type="entry name" value="DNA PRIMASE"/>
    <property type="match status" value="1"/>
</dbReference>
<dbReference type="GO" id="GO:0003899">
    <property type="term" value="F:DNA-directed RNA polymerase activity"/>
    <property type="evidence" value="ECO:0007669"/>
    <property type="project" value="UniProtKB-UniRule"/>
</dbReference>
<evidence type="ECO:0000256" key="8">
    <source>
        <dbReference type="ARBA" id="ARBA00022833"/>
    </source>
</evidence>
<dbReference type="SMART" id="SM00400">
    <property type="entry name" value="ZnF_CHCC"/>
    <property type="match status" value="1"/>
</dbReference>
<protein>
    <recommendedName>
        <fullName evidence="12 13">DNA primase</fullName>
        <ecNumber evidence="12">2.7.7.101</ecNumber>
    </recommendedName>
</protein>
<name>G5GJY2_9FIRM</name>
<comment type="subunit">
    <text evidence="12">Monomer. Interacts with DnaB.</text>
</comment>
<dbReference type="NCBIfam" id="TIGR01391">
    <property type="entry name" value="dnaG"/>
    <property type="match status" value="1"/>
</dbReference>
<organism evidence="16 17">
    <name type="scientific">Johnsonella ignava ATCC 51276</name>
    <dbReference type="NCBI Taxonomy" id="679200"/>
    <lineage>
        <taxon>Bacteria</taxon>
        <taxon>Bacillati</taxon>
        <taxon>Bacillota</taxon>
        <taxon>Clostridia</taxon>
        <taxon>Lachnospirales</taxon>
        <taxon>Lachnospiraceae</taxon>
        <taxon>Johnsonella</taxon>
    </lineage>
</organism>
<dbReference type="eggNOG" id="COG0358">
    <property type="taxonomic scope" value="Bacteria"/>
</dbReference>
<evidence type="ECO:0000256" key="4">
    <source>
        <dbReference type="ARBA" id="ARBA00022695"/>
    </source>
</evidence>
<accession>G5GJY2</accession>
<dbReference type="InterPro" id="IPR037068">
    <property type="entry name" value="DNA_primase_core_N_sf"/>
</dbReference>
<evidence type="ECO:0000256" key="6">
    <source>
        <dbReference type="ARBA" id="ARBA00022723"/>
    </source>
</evidence>
<dbReference type="SUPFAM" id="SSF57783">
    <property type="entry name" value="Zinc beta-ribbon"/>
    <property type="match status" value="1"/>
</dbReference>
<dbReference type="GO" id="GO:1990077">
    <property type="term" value="C:primosome complex"/>
    <property type="evidence" value="ECO:0007669"/>
    <property type="project" value="UniProtKB-KW"/>
</dbReference>
<evidence type="ECO:0000313" key="17">
    <source>
        <dbReference type="Proteomes" id="UP000003011"/>
    </source>
</evidence>
<dbReference type="EC" id="2.7.7.101" evidence="12"/>
<feature type="domain" description="Toprim" evidence="15">
    <location>
        <begin position="237"/>
        <end position="318"/>
    </location>
</feature>
<evidence type="ECO:0000256" key="2">
    <source>
        <dbReference type="ARBA" id="ARBA00022515"/>
    </source>
</evidence>
<dbReference type="PANTHER" id="PTHR30313:SF2">
    <property type="entry name" value="DNA PRIMASE"/>
    <property type="match status" value="1"/>
</dbReference>
<dbReference type="GO" id="GO:0006269">
    <property type="term" value="P:DNA replication, synthesis of primer"/>
    <property type="evidence" value="ECO:0007669"/>
    <property type="project" value="UniProtKB-UniRule"/>
</dbReference>
<dbReference type="Pfam" id="PF01807">
    <property type="entry name" value="Zn_ribbon_DnaG"/>
    <property type="match status" value="1"/>
</dbReference>
<keyword evidence="6 12" id="KW-0479">Metal-binding</keyword>
<dbReference type="EMBL" id="ACZL01000031">
    <property type="protein sequence ID" value="EHI55025.1"/>
    <property type="molecule type" value="Genomic_DNA"/>
</dbReference>
<dbReference type="HAMAP" id="MF_00974">
    <property type="entry name" value="DNA_primase_DnaG"/>
    <property type="match status" value="1"/>
</dbReference>
<comment type="caution">
    <text evidence="16">The sequence shown here is derived from an EMBL/GenBank/DDBJ whole genome shotgun (WGS) entry which is preliminary data.</text>
</comment>
<evidence type="ECO:0000256" key="9">
    <source>
        <dbReference type="ARBA" id="ARBA00022842"/>
    </source>
</evidence>
<dbReference type="Gene3D" id="3.40.1360.10">
    <property type="match status" value="1"/>
</dbReference>
<feature type="zinc finger region" description="CHC2-type" evidence="12 14">
    <location>
        <begin position="21"/>
        <end position="45"/>
    </location>
</feature>
<dbReference type="SMART" id="SM00493">
    <property type="entry name" value="TOPRIM"/>
    <property type="match status" value="1"/>
</dbReference>
<dbReference type="InterPro" id="IPR030846">
    <property type="entry name" value="DnaG_bac"/>
</dbReference>
<evidence type="ECO:0000256" key="11">
    <source>
        <dbReference type="ARBA" id="ARBA00023163"/>
    </source>
</evidence>
<evidence type="ECO:0000256" key="5">
    <source>
        <dbReference type="ARBA" id="ARBA00022705"/>
    </source>
</evidence>
<dbReference type="GO" id="GO:0005737">
    <property type="term" value="C:cytoplasm"/>
    <property type="evidence" value="ECO:0007669"/>
    <property type="project" value="TreeGrafter"/>
</dbReference>
<comment type="similarity">
    <text evidence="12 13">Belongs to the DnaG primase family.</text>
</comment>
<dbReference type="PROSITE" id="PS50880">
    <property type="entry name" value="TOPRIM"/>
    <property type="match status" value="1"/>
</dbReference>
<gene>
    <name evidence="12" type="primary">dnaG</name>
    <name evidence="16" type="ORF">HMPREF9333_01872</name>
</gene>
<keyword evidence="4 12" id="KW-0548">Nucleotidyltransferase</keyword>
<evidence type="ECO:0000256" key="10">
    <source>
        <dbReference type="ARBA" id="ARBA00023125"/>
    </source>
</evidence>
<dbReference type="InterPro" id="IPR016136">
    <property type="entry name" value="DNA_helicase_N/primase_C"/>
</dbReference>
<keyword evidence="8 12" id="KW-0862">Zinc</keyword>
<dbReference type="GO" id="GO:0000428">
    <property type="term" value="C:DNA-directed RNA polymerase complex"/>
    <property type="evidence" value="ECO:0007669"/>
    <property type="project" value="UniProtKB-KW"/>
</dbReference>
<dbReference type="InterPro" id="IPR006295">
    <property type="entry name" value="DNA_primase_DnaG"/>
</dbReference>
<dbReference type="Gene3D" id="3.90.980.10">
    <property type="entry name" value="DNA primase, catalytic core, N-terminal domain"/>
    <property type="match status" value="1"/>
</dbReference>
<keyword evidence="2 12" id="KW-0639">Primosome</keyword>
<keyword evidence="1 12" id="KW-0240">DNA-directed RNA polymerase</keyword>
<dbReference type="InterPro" id="IPR013264">
    <property type="entry name" value="DNAG_N"/>
</dbReference>
<comment type="function">
    <text evidence="12 13">RNA polymerase that catalyzes the synthesis of short RNA molecules used as primers for DNA polymerase during DNA replication.</text>
</comment>
<keyword evidence="11 12" id="KW-0804">Transcription</keyword>
<dbReference type="GO" id="GO:0008270">
    <property type="term" value="F:zinc ion binding"/>
    <property type="evidence" value="ECO:0007669"/>
    <property type="project" value="UniProtKB-UniRule"/>
</dbReference>
<evidence type="ECO:0000256" key="7">
    <source>
        <dbReference type="ARBA" id="ARBA00022771"/>
    </source>
</evidence>
<dbReference type="Pfam" id="PF08275">
    <property type="entry name" value="DNAG_N"/>
    <property type="match status" value="1"/>
</dbReference>
<dbReference type="GO" id="GO:0003677">
    <property type="term" value="F:DNA binding"/>
    <property type="evidence" value="ECO:0007669"/>
    <property type="project" value="UniProtKB-KW"/>
</dbReference>
<dbReference type="SUPFAM" id="SSF56731">
    <property type="entry name" value="DNA primase core"/>
    <property type="match status" value="1"/>
</dbReference>
<evidence type="ECO:0000256" key="13">
    <source>
        <dbReference type="PIRNR" id="PIRNR002811"/>
    </source>
</evidence>
<comment type="domain">
    <text evidence="12">Contains an N-terminal zinc-binding domain, a central core domain that contains the primase activity, and a C-terminal DnaB-binding domain.</text>
</comment>